<dbReference type="AlphaFoldDB" id="U5CSL4"/>
<evidence type="ECO:0000313" key="4">
    <source>
        <dbReference type="Proteomes" id="UP000017836"/>
    </source>
</evidence>
<organism evidence="3 4">
    <name type="scientific">Amborella trichopoda</name>
    <dbReference type="NCBI Taxonomy" id="13333"/>
    <lineage>
        <taxon>Eukaryota</taxon>
        <taxon>Viridiplantae</taxon>
        <taxon>Streptophyta</taxon>
        <taxon>Embryophyta</taxon>
        <taxon>Tracheophyta</taxon>
        <taxon>Spermatophyta</taxon>
        <taxon>Magnoliopsida</taxon>
        <taxon>Amborellales</taxon>
        <taxon>Amborellaceae</taxon>
        <taxon>Amborella</taxon>
    </lineage>
</organism>
<dbReference type="InterPro" id="IPR045093">
    <property type="entry name" value="Cullin"/>
</dbReference>
<dbReference type="InterPro" id="IPR016158">
    <property type="entry name" value="Cullin_homology"/>
</dbReference>
<dbReference type="InterPro" id="IPR036390">
    <property type="entry name" value="WH_DNA-bd_sf"/>
</dbReference>
<dbReference type="GO" id="GO:0031625">
    <property type="term" value="F:ubiquitin protein ligase binding"/>
    <property type="evidence" value="ECO:0007669"/>
    <property type="project" value="InterPro"/>
</dbReference>
<dbReference type="Proteomes" id="UP000017836">
    <property type="component" value="Unassembled WGS sequence"/>
</dbReference>
<dbReference type="InterPro" id="IPR019559">
    <property type="entry name" value="Cullin_neddylation_domain"/>
</dbReference>
<reference evidence="4" key="1">
    <citation type="journal article" date="2013" name="Science">
        <title>The Amborella genome and the evolution of flowering plants.</title>
        <authorList>
            <consortium name="Amborella Genome Project"/>
        </authorList>
    </citation>
    <scope>NUCLEOTIDE SEQUENCE [LARGE SCALE GENOMIC DNA]</scope>
</reference>
<accession>U5CSL4</accession>
<dbReference type="InterPro" id="IPR036388">
    <property type="entry name" value="WH-like_DNA-bd_sf"/>
</dbReference>
<dbReference type="HOGENOM" id="CLU_1808821_0_0_1"/>
<dbReference type="Gene3D" id="1.10.10.10">
    <property type="entry name" value="Winged helix-like DNA-binding domain superfamily/Winged helix DNA-binding domain"/>
    <property type="match status" value="2"/>
</dbReference>
<evidence type="ECO:0000313" key="3">
    <source>
        <dbReference type="EMBL" id="ERN16236.1"/>
    </source>
</evidence>
<dbReference type="STRING" id="13333.U5CSL4"/>
<sequence>MGTTVLKATFGQCREHHINVLTYQMCVRTLFNSSDRLSYKDIELATKITSSNLKSNNLIEDIFFVNKKFTNPFYKIEVGTVTLEKESESEFEETVQRVEEPHKHTIDAAIVRMMKWERIMEHDKLLVEVTKQLQSWLMPNLLS</sequence>
<keyword evidence="4" id="KW-1185">Reference proteome</keyword>
<feature type="domain" description="Cullin family profile" evidence="2">
    <location>
        <begin position="1"/>
        <end position="54"/>
    </location>
</feature>
<dbReference type="SUPFAM" id="SSF75632">
    <property type="entry name" value="Cullin homology domain"/>
    <property type="match status" value="1"/>
</dbReference>
<comment type="similarity">
    <text evidence="1">Belongs to the cullin family.</text>
</comment>
<dbReference type="OMA" id="WERIMEH"/>
<dbReference type="eggNOG" id="KOG2166">
    <property type="taxonomic scope" value="Eukaryota"/>
</dbReference>
<evidence type="ECO:0000256" key="1">
    <source>
        <dbReference type="PROSITE-ProRule" id="PRU00330"/>
    </source>
</evidence>
<dbReference type="PROSITE" id="PS50069">
    <property type="entry name" value="CULLIN_2"/>
    <property type="match status" value="1"/>
</dbReference>
<dbReference type="SUPFAM" id="SSF46785">
    <property type="entry name" value="Winged helix' DNA-binding domain"/>
    <property type="match status" value="1"/>
</dbReference>
<protein>
    <recommendedName>
        <fullName evidence="2">Cullin family profile domain-containing protein</fullName>
    </recommendedName>
</protein>
<evidence type="ECO:0000259" key="2">
    <source>
        <dbReference type="PROSITE" id="PS50069"/>
    </source>
</evidence>
<dbReference type="InterPro" id="IPR036317">
    <property type="entry name" value="Cullin_homology_sf"/>
</dbReference>
<dbReference type="GO" id="GO:0006511">
    <property type="term" value="P:ubiquitin-dependent protein catabolic process"/>
    <property type="evidence" value="ECO:0007669"/>
    <property type="project" value="InterPro"/>
</dbReference>
<dbReference type="Gramene" id="ERN16236">
    <property type="protein sequence ID" value="ERN16236"/>
    <property type="gene ID" value="AMTR_s00063p00104730"/>
</dbReference>
<dbReference type="PANTHER" id="PTHR11932">
    <property type="entry name" value="CULLIN"/>
    <property type="match status" value="1"/>
</dbReference>
<gene>
    <name evidence="3" type="ORF">AMTR_s00063p00104730</name>
</gene>
<dbReference type="Pfam" id="PF10557">
    <property type="entry name" value="Cullin_Nedd8"/>
    <property type="match status" value="1"/>
</dbReference>
<name>U5CSL4_AMBTC</name>
<proteinExistence type="inferred from homology"/>
<dbReference type="EMBL" id="KI392467">
    <property type="protein sequence ID" value="ERN16236.1"/>
    <property type="molecule type" value="Genomic_DNA"/>
</dbReference>
<dbReference type="Pfam" id="PF26557">
    <property type="entry name" value="Cullin_AB"/>
    <property type="match status" value="1"/>
</dbReference>
<dbReference type="InterPro" id="IPR059120">
    <property type="entry name" value="Cullin-like_AB"/>
</dbReference>